<dbReference type="InterPro" id="IPR003663">
    <property type="entry name" value="Sugar/inositol_transpt"/>
</dbReference>
<keyword evidence="18" id="KW-1185">Reference proteome</keyword>
<gene>
    <name evidence="17" type="ORF">PSON_ATCC_30995.1.T0840080</name>
</gene>
<dbReference type="EMBL" id="CAJJDN010000084">
    <property type="protein sequence ID" value="CAD8105293.1"/>
    <property type="molecule type" value="Genomic_DNA"/>
</dbReference>
<reference evidence="17" key="1">
    <citation type="submission" date="2021-01" db="EMBL/GenBank/DDBJ databases">
        <authorList>
            <consortium name="Genoscope - CEA"/>
            <person name="William W."/>
        </authorList>
    </citation>
    <scope>NUCLEOTIDE SEQUENCE</scope>
</reference>
<comment type="caution">
    <text evidence="17">The sequence shown here is derived from an EMBL/GenBank/DDBJ whole genome shotgun (WGS) entry which is preliminary data.</text>
</comment>
<evidence type="ECO:0000256" key="11">
    <source>
        <dbReference type="ARBA" id="ARBA00044668"/>
    </source>
</evidence>
<feature type="transmembrane region" description="Helical" evidence="15">
    <location>
        <begin position="333"/>
        <end position="355"/>
    </location>
</feature>
<feature type="transmembrane region" description="Helical" evidence="15">
    <location>
        <begin position="93"/>
        <end position="111"/>
    </location>
</feature>
<dbReference type="InterPro" id="IPR020846">
    <property type="entry name" value="MFS_dom"/>
</dbReference>
<dbReference type="OrthoDB" id="6612291at2759"/>
<comment type="subunit">
    <text evidence="2">Homodimer.</text>
</comment>
<evidence type="ECO:0000259" key="16">
    <source>
        <dbReference type="PROSITE" id="PS50850"/>
    </source>
</evidence>
<comment type="similarity">
    <text evidence="14">Belongs to the major facilitator superfamily. Sugar transporter (TC 2.A.1.1) family.</text>
</comment>
<feature type="transmembrane region" description="Helical" evidence="15">
    <location>
        <begin position="12"/>
        <end position="30"/>
    </location>
</feature>
<feature type="transmembrane region" description="Helical" evidence="15">
    <location>
        <begin position="305"/>
        <end position="326"/>
    </location>
</feature>
<evidence type="ECO:0000256" key="9">
    <source>
        <dbReference type="ARBA" id="ARBA00044656"/>
    </source>
</evidence>
<dbReference type="Proteomes" id="UP000692954">
    <property type="component" value="Unassembled WGS sequence"/>
</dbReference>
<keyword evidence="5 15" id="KW-1133">Transmembrane helix</keyword>
<feature type="transmembrane region" description="Helical" evidence="15">
    <location>
        <begin position="406"/>
        <end position="425"/>
    </location>
</feature>
<dbReference type="NCBIfam" id="TIGR00879">
    <property type="entry name" value="SP"/>
    <property type="match status" value="1"/>
</dbReference>
<feature type="transmembrane region" description="Helical" evidence="15">
    <location>
        <begin position="150"/>
        <end position="172"/>
    </location>
</feature>
<evidence type="ECO:0000313" key="18">
    <source>
        <dbReference type="Proteomes" id="UP000692954"/>
    </source>
</evidence>
<dbReference type="GO" id="GO:0016020">
    <property type="term" value="C:membrane"/>
    <property type="evidence" value="ECO:0007669"/>
    <property type="project" value="UniProtKB-SubCell"/>
</dbReference>
<comment type="subcellular location">
    <subcellularLocation>
        <location evidence="1">Membrane</location>
        <topology evidence="1">Multi-pass membrane protein</topology>
    </subcellularLocation>
</comment>
<evidence type="ECO:0000256" key="8">
    <source>
        <dbReference type="ARBA" id="ARBA00044648"/>
    </source>
</evidence>
<dbReference type="AlphaFoldDB" id="A0A8S1PRL2"/>
<evidence type="ECO:0000256" key="10">
    <source>
        <dbReference type="ARBA" id="ARBA00044662"/>
    </source>
</evidence>
<evidence type="ECO:0000256" key="7">
    <source>
        <dbReference type="ARBA" id="ARBA00044637"/>
    </source>
</evidence>
<keyword evidence="4 15" id="KW-0812">Transmembrane</keyword>
<sequence length="477" mass="53366">MSEQKHKSTSQFTLLISNSVLGAFFFGYSISYMNPALKTADTQFDISEYPDQGDHDDYQTLINGLINAFPALGAAAGAILSGQIQRRFGLRQSFLLADLIGVVGFGFQLPLHLFTLLIGRLVMGFAVGMNSSLVPQYIKEFCPESLSGSFGAMFQMTINVGCLVALILGMFFNANGESLDYFRFVIVFPMLICASRLLFLAFAFKYNPPSYYLQRSNNRTAKTVIKTYYKQQFVDQIFEELKQQIEAKKSEAQDSKQNSPSYSSRLKVGCILQIIQQFSGINAVLIYSSGLFIKITGGDNDLKNWLNIIVGLVNLFFSIMAIPLLRNIGRRPLLFYGTLACSLFLGLISLFSCFLPNEDDDQYQVTISAIMVIVFMFLYLAAFQLSLGPVVWIYDADVLDEKGMSIAVLCNWLGCALVAQFFGIINSSLGMNYSFGIFFIFCSLGTVYIFYKVKETKGKNPKDIDQMFMLGKVDYDD</sequence>
<dbReference type="Pfam" id="PF00083">
    <property type="entry name" value="Sugar_tr"/>
    <property type="match status" value="1"/>
</dbReference>
<comment type="catalytic activity">
    <reaction evidence="11">
        <text>D-glucosamine(out) = D-glucosamine(in)</text>
        <dbReference type="Rhea" id="RHEA:78423"/>
        <dbReference type="ChEBI" id="CHEBI:58723"/>
    </reaction>
    <physiologicalReaction direction="left-to-right" evidence="11">
        <dbReference type="Rhea" id="RHEA:78424"/>
    </physiologicalReaction>
</comment>
<proteinExistence type="inferred from homology"/>
<feature type="domain" description="Major facilitator superfamily (MFS) profile" evidence="16">
    <location>
        <begin position="15"/>
        <end position="457"/>
    </location>
</feature>
<dbReference type="InterPro" id="IPR050814">
    <property type="entry name" value="Myo-inositol_Transporter"/>
</dbReference>
<evidence type="ECO:0000256" key="6">
    <source>
        <dbReference type="ARBA" id="ARBA00023136"/>
    </source>
</evidence>
<evidence type="ECO:0000256" key="2">
    <source>
        <dbReference type="ARBA" id="ARBA00011738"/>
    </source>
</evidence>
<feature type="transmembrane region" description="Helical" evidence="15">
    <location>
        <begin position="367"/>
        <end position="394"/>
    </location>
</feature>
<evidence type="ECO:0000313" key="17">
    <source>
        <dbReference type="EMBL" id="CAD8105293.1"/>
    </source>
</evidence>
<feature type="transmembrane region" description="Helical" evidence="15">
    <location>
        <begin position="184"/>
        <end position="204"/>
    </location>
</feature>
<dbReference type="PROSITE" id="PS50850">
    <property type="entry name" value="MFS"/>
    <property type="match status" value="1"/>
</dbReference>
<evidence type="ECO:0000256" key="15">
    <source>
        <dbReference type="SAM" id="Phobius"/>
    </source>
</evidence>
<comment type="catalytic activity">
    <reaction evidence="7">
        <text>D-galactose(in) = D-galactose(out)</text>
        <dbReference type="Rhea" id="RHEA:34915"/>
        <dbReference type="ChEBI" id="CHEBI:4139"/>
    </reaction>
    <physiologicalReaction direction="right-to-left" evidence="7">
        <dbReference type="Rhea" id="RHEA:34917"/>
    </physiologicalReaction>
</comment>
<evidence type="ECO:0000256" key="12">
    <source>
        <dbReference type="ARBA" id="ARBA00044710"/>
    </source>
</evidence>
<keyword evidence="6 15" id="KW-0472">Membrane</keyword>
<feature type="transmembrane region" description="Helical" evidence="15">
    <location>
        <begin position="61"/>
        <end position="81"/>
    </location>
</feature>
<evidence type="ECO:0000256" key="1">
    <source>
        <dbReference type="ARBA" id="ARBA00004141"/>
    </source>
</evidence>
<comment type="catalytic activity">
    <reaction evidence="8">
        <text>D-glucose(out) = D-glucose(in)</text>
        <dbReference type="Rhea" id="RHEA:60376"/>
        <dbReference type="ChEBI" id="CHEBI:4167"/>
    </reaction>
    <physiologicalReaction direction="left-to-right" evidence="8">
        <dbReference type="Rhea" id="RHEA:60377"/>
    </physiologicalReaction>
</comment>
<name>A0A8S1PRL2_9CILI</name>
<evidence type="ECO:0000256" key="5">
    <source>
        <dbReference type="ARBA" id="ARBA00022989"/>
    </source>
</evidence>
<organism evidence="17 18">
    <name type="scientific">Paramecium sonneborni</name>
    <dbReference type="NCBI Taxonomy" id="65129"/>
    <lineage>
        <taxon>Eukaryota</taxon>
        <taxon>Sar</taxon>
        <taxon>Alveolata</taxon>
        <taxon>Ciliophora</taxon>
        <taxon>Intramacronucleata</taxon>
        <taxon>Oligohymenophorea</taxon>
        <taxon>Peniculida</taxon>
        <taxon>Parameciidae</taxon>
        <taxon>Paramecium</taxon>
    </lineage>
</organism>
<keyword evidence="3 14" id="KW-0813">Transport</keyword>
<evidence type="ECO:0000256" key="3">
    <source>
        <dbReference type="ARBA" id="ARBA00022448"/>
    </source>
</evidence>
<evidence type="ECO:0000256" key="4">
    <source>
        <dbReference type="ARBA" id="ARBA00022692"/>
    </source>
</evidence>
<evidence type="ECO:0000256" key="13">
    <source>
        <dbReference type="ARBA" id="ARBA00044780"/>
    </source>
</evidence>
<evidence type="ECO:0000256" key="14">
    <source>
        <dbReference type="RuleBase" id="RU003346"/>
    </source>
</evidence>
<comment type="catalytic activity">
    <reaction evidence="9">
        <text>D-xylose(out) = D-xylose(in)</text>
        <dbReference type="Rhea" id="RHEA:78427"/>
        <dbReference type="ChEBI" id="CHEBI:53455"/>
    </reaction>
    <physiologicalReaction direction="left-to-right" evidence="9">
        <dbReference type="Rhea" id="RHEA:78428"/>
    </physiologicalReaction>
</comment>
<dbReference type="PANTHER" id="PTHR48020">
    <property type="entry name" value="PROTON MYO-INOSITOL COTRANSPORTER"/>
    <property type="match status" value="1"/>
</dbReference>
<feature type="transmembrane region" description="Helical" evidence="15">
    <location>
        <begin position="431"/>
        <end position="451"/>
    </location>
</feature>
<dbReference type="GO" id="GO:0022857">
    <property type="term" value="F:transmembrane transporter activity"/>
    <property type="evidence" value="ECO:0007669"/>
    <property type="project" value="InterPro"/>
</dbReference>
<dbReference type="InterPro" id="IPR005828">
    <property type="entry name" value="MFS_sugar_transport-like"/>
</dbReference>
<protein>
    <recommendedName>
        <fullName evidence="13">Hexose transporter 1</fullName>
    </recommendedName>
</protein>
<comment type="catalytic activity">
    <reaction evidence="12">
        <text>D-fructose(out) = D-fructose(in)</text>
        <dbReference type="Rhea" id="RHEA:60372"/>
        <dbReference type="ChEBI" id="CHEBI:37721"/>
    </reaction>
    <physiologicalReaction direction="left-to-right" evidence="12">
        <dbReference type="Rhea" id="RHEA:60373"/>
    </physiologicalReaction>
</comment>
<accession>A0A8S1PRL2</accession>
<comment type="catalytic activity">
    <reaction evidence="10">
        <text>D-mannose(out) = D-mannose(in)</text>
        <dbReference type="Rhea" id="RHEA:78391"/>
        <dbReference type="ChEBI" id="CHEBI:4208"/>
    </reaction>
    <physiologicalReaction direction="left-to-right" evidence="10">
        <dbReference type="Rhea" id="RHEA:78392"/>
    </physiologicalReaction>
</comment>
<dbReference type="PANTHER" id="PTHR48020:SF12">
    <property type="entry name" value="PROTON MYO-INOSITOL COTRANSPORTER"/>
    <property type="match status" value="1"/>
</dbReference>